<dbReference type="RefSeq" id="WP_189627238.1">
    <property type="nucleotide sequence ID" value="NZ_BNAF01000010.1"/>
</dbReference>
<dbReference type="Pfam" id="PF13566">
    <property type="entry name" value="DUF4130"/>
    <property type="match status" value="1"/>
</dbReference>
<dbReference type="NCBIfam" id="TIGR03915">
    <property type="entry name" value="SAM_7_link_chp"/>
    <property type="match status" value="1"/>
</dbReference>
<keyword evidence="3" id="KW-1185">Reference proteome</keyword>
<proteinExistence type="predicted"/>
<evidence type="ECO:0000313" key="2">
    <source>
        <dbReference type="EMBL" id="GHE42402.1"/>
    </source>
</evidence>
<reference evidence="3" key="1">
    <citation type="journal article" date="2019" name="Int. J. Syst. Evol. Microbiol.">
        <title>The Global Catalogue of Microorganisms (GCM) 10K type strain sequencing project: providing services to taxonomists for standard genome sequencing and annotation.</title>
        <authorList>
            <consortium name="The Broad Institute Genomics Platform"/>
            <consortium name="The Broad Institute Genome Sequencing Center for Infectious Disease"/>
            <person name="Wu L."/>
            <person name="Ma J."/>
        </authorList>
    </citation>
    <scope>NUCLEOTIDE SEQUENCE [LARGE SCALE GENOMIC DNA]</scope>
    <source>
        <strain evidence="3">CGMCC 1.12966</strain>
    </source>
</reference>
<comment type="caution">
    <text evidence="2">The sequence shown here is derived from an EMBL/GenBank/DDBJ whole genome shotgun (WGS) entry which is preliminary data.</text>
</comment>
<dbReference type="InterPro" id="IPR023875">
    <property type="entry name" value="DNA_repair_put"/>
</dbReference>
<evidence type="ECO:0000313" key="3">
    <source>
        <dbReference type="Proteomes" id="UP000620550"/>
    </source>
</evidence>
<name>A0ABQ3HX56_9SPHI</name>
<dbReference type="Proteomes" id="UP000620550">
    <property type="component" value="Unassembled WGS sequence"/>
</dbReference>
<accession>A0ABQ3HX56</accession>
<dbReference type="EMBL" id="BNAF01000010">
    <property type="protein sequence ID" value="GHE42402.1"/>
    <property type="molecule type" value="Genomic_DNA"/>
</dbReference>
<sequence length="260" mass="31049">MREVDLYFDGTWEGILTSIFEMFEYKIMPLSLSHTAARQKGMFQTAHDVVSQQDKADRVKKGLIEKIGRNGYLELWHAFLSELPDVPLLIIRLARHYFQSEQPERLNFGHDLVLRLKKIVKSVSRERHRMKAFARFQRLQDGLFVALIEPDFNVLPLIRKHFQDRYADQRWLIFDIRRHYGLYYDEHTTSEVTFADPGNLANSRTLVDLYAADEPLYADLWKRYFKSVNIVERKNMKLHLQHVPRRYWRHLHEKSFGLDA</sequence>
<feature type="domain" description="DUF4130" evidence="1">
    <location>
        <begin position="87"/>
        <end position="253"/>
    </location>
</feature>
<organism evidence="2 3">
    <name type="scientific">Sphingobacterium griseoflavum</name>
    <dbReference type="NCBI Taxonomy" id="1474952"/>
    <lineage>
        <taxon>Bacteria</taxon>
        <taxon>Pseudomonadati</taxon>
        <taxon>Bacteroidota</taxon>
        <taxon>Sphingobacteriia</taxon>
        <taxon>Sphingobacteriales</taxon>
        <taxon>Sphingobacteriaceae</taxon>
        <taxon>Sphingobacterium</taxon>
    </lineage>
</organism>
<gene>
    <name evidence="2" type="ORF">GCM10017764_27170</name>
</gene>
<protein>
    <submittedName>
        <fullName evidence="2">DNA metabolism protein</fullName>
    </submittedName>
</protein>
<evidence type="ECO:0000259" key="1">
    <source>
        <dbReference type="Pfam" id="PF13566"/>
    </source>
</evidence>
<dbReference type="InterPro" id="IPR025404">
    <property type="entry name" value="DUF4130"/>
</dbReference>